<evidence type="ECO:0000259" key="2">
    <source>
        <dbReference type="Pfam" id="PF21697"/>
    </source>
</evidence>
<sequence length="495" mass="53057">MTRKSAGVETVRTAIIDIGSNSIRLVAYAGARRAPAVVFNEKVMAGLGKSLSDDGRIGDKAFARGIKALDRFATLCDEMRIDSVTCVATAAVREASNGPEFIAAANRLGLDVRLLSGADEAEISGLGVLSSIPDADGIVADLGGGSLELVRVAKGKIGRTSSLPFGVLRLAEIRGHGAKELERRVKAALAKEGWTAKERGLPLFLVGGSLRSLARVDMTLNKHPLPVMHHHEIPLDSGRKLSRVLAHLGPERLAKIPDLSFSRIPTLGDAAALLSILMRQLETSRLIVSSSGLREGVLYQALPKAVRKQDPLLAAVEAQGARYARFSANGRLLNAWIEPMFADESALAHKLRLAACLLSDVAWSANPSFRAEHGLEAALHGNWGGIDITGRVVMGQALYSCYSGATKPFKGIPVSVSEDDIRQAIRWGLAMRLAQRLSGGISDILRRSQLELGEESVTLVLPRDLAGLYGEAVERRLRQFADTMKLSYAMRVSAA</sequence>
<organism evidence="3 4">
    <name type="scientific">Flavisphingopyxis soli</name>
    <dbReference type="NCBI Taxonomy" id="2601267"/>
    <lineage>
        <taxon>Bacteria</taxon>
        <taxon>Pseudomonadati</taxon>
        <taxon>Pseudomonadota</taxon>
        <taxon>Alphaproteobacteria</taxon>
        <taxon>Sphingomonadales</taxon>
        <taxon>Sphingopyxidaceae</taxon>
        <taxon>Flavisphingopyxis</taxon>
    </lineage>
</organism>
<dbReference type="SUPFAM" id="SSF109604">
    <property type="entry name" value="HD-domain/PDEase-like"/>
    <property type="match status" value="1"/>
</dbReference>
<accession>A0A5C6U822</accession>
<feature type="domain" description="Exopolyphosphatase C-terminal" evidence="2">
    <location>
        <begin position="343"/>
        <end position="482"/>
    </location>
</feature>
<dbReference type="RefSeq" id="WP_147122904.1">
    <property type="nucleotide sequence ID" value="NZ_VOPY01000002.1"/>
</dbReference>
<comment type="caution">
    <text evidence="3">The sequence shown here is derived from an EMBL/GenBank/DDBJ whole genome shotgun (WGS) entry which is preliminary data.</text>
</comment>
<evidence type="ECO:0000313" key="4">
    <source>
        <dbReference type="Proteomes" id="UP000321129"/>
    </source>
</evidence>
<reference evidence="3 4" key="1">
    <citation type="submission" date="2019-08" db="EMBL/GenBank/DDBJ databases">
        <title>Sphingorhabdus soil sp. nov., isolated from arctic soil.</title>
        <authorList>
            <person name="Liu Y."/>
        </authorList>
    </citation>
    <scope>NUCLEOTIDE SEQUENCE [LARGE SCALE GENOMIC DNA]</scope>
    <source>
        <strain evidence="3 4">D-2Q-5-6</strain>
    </source>
</reference>
<evidence type="ECO:0000313" key="3">
    <source>
        <dbReference type="EMBL" id="TXC68949.1"/>
    </source>
</evidence>
<dbReference type="CDD" id="cd24052">
    <property type="entry name" value="ASKHA_NBD_HpPPX-GppA-like"/>
    <property type="match status" value="1"/>
</dbReference>
<proteinExistence type="predicted"/>
<dbReference type="InterPro" id="IPR043129">
    <property type="entry name" value="ATPase_NBD"/>
</dbReference>
<dbReference type="Proteomes" id="UP000321129">
    <property type="component" value="Unassembled WGS sequence"/>
</dbReference>
<dbReference type="Pfam" id="PF02541">
    <property type="entry name" value="Ppx-GppA"/>
    <property type="match status" value="1"/>
</dbReference>
<dbReference type="OrthoDB" id="3698573at2"/>
<dbReference type="AlphaFoldDB" id="A0A5C6U822"/>
<dbReference type="SUPFAM" id="SSF53067">
    <property type="entry name" value="Actin-like ATPase domain"/>
    <property type="match status" value="2"/>
</dbReference>
<evidence type="ECO:0000259" key="1">
    <source>
        <dbReference type="Pfam" id="PF02541"/>
    </source>
</evidence>
<dbReference type="PANTHER" id="PTHR30005">
    <property type="entry name" value="EXOPOLYPHOSPHATASE"/>
    <property type="match status" value="1"/>
</dbReference>
<dbReference type="Gene3D" id="1.10.3210.10">
    <property type="entry name" value="Hypothetical protein af1432"/>
    <property type="match status" value="1"/>
</dbReference>
<dbReference type="GO" id="GO:0016462">
    <property type="term" value="F:pyrophosphatase activity"/>
    <property type="evidence" value="ECO:0007669"/>
    <property type="project" value="TreeGrafter"/>
</dbReference>
<dbReference type="Gene3D" id="3.30.420.150">
    <property type="entry name" value="Exopolyphosphatase. Domain 2"/>
    <property type="match status" value="1"/>
</dbReference>
<dbReference type="InterPro" id="IPR003695">
    <property type="entry name" value="Ppx_GppA_N"/>
</dbReference>
<dbReference type="InterPro" id="IPR048951">
    <property type="entry name" value="Ppx_C"/>
</dbReference>
<dbReference type="PANTHER" id="PTHR30005:SF0">
    <property type="entry name" value="RETROGRADE REGULATION PROTEIN 2"/>
    <property type="match status" value="1"/>
</dbReference>
<dbReference type="Gene3D" id="3.30.420.40">
    <property type="match status" value="1"/>
</dbReference>
<dbReference type="Pfam" id="PF21697">
    <property type="entry name" value="Ppx_C"/>
    <property type="match status" value="1"/>
</dbReference>
<name>A0A5C6U822_9SPHN</name>
<gene>
    <name evidence="3" type="ORF">FSZ31_08325</name>
</gene>
<keyword evidence="4" id="KW-1185">Reference proteome</keyword>
<feature type="domain" description="Ppx/GppA phosphatase N-terminal" evidence="1">
    <location>
        <begin position="35"/>
        <end position="304"/>
    </location>
</feature>
<protein>
    <submittedName>
        <fullName evidence="3">Ppx/GppA family phosphatase</fullName>
    </submittedName>
</protein>
<dbReference type="EMBL" id="VOPY01000002">
    <property type="protein sequence ID" value="TXC68949.1"/>
    <property type="molecule type" value="Genomic_DNA"/>
</dbReference>
<dbReference type="InterPro" id="IPR050273">
    <property type="entry name" value="GppA/Ppx_hydrolase"/>
</dbReference>